<organism evidence="2 3">
    <name type="scientific">Bionectria ochroleuca</name>
    <name type="common">Gliocladium roseum</name>
    <dbReference type="NCBI Taxonomy" id="29856"/>
    <lineage>
        <taxon>Eukaryota</taxon>
        <taxon>Fungi</taxon>
        <taxon>Dikarya</taxon>
        <taxon>Ascomycota</taxon>
        <taxon>Pezizomycotina</taxon>
        <taxon>Sordariomycetes</taxon>
        <taxon>Hypocreomycetidae</taxon>
        <taxon>Hypocreales</taxon>
        <taxon>Bionectriaceae</taxon>
        <taxon>Clonostachys</taxon>
    </lineage>
</organism>
<accession>A0A8H7N4J4</accession>
<dbReference type="Proteomes" id="UP000616885">
    <property type="component" value="Unassembled WGS sequence"/>
</dbReference>
<feature type="region of interest" description="Disordered" evidence="1">
    <location>
        <begin position="36"/>
        <end position="87"/>
    </location>
</feature>
<evidence type="ECO:0000313" key="3">
    <source>
        <dbReference type="Proteomes" id="UP000616885"/>
    </source>
</evidence>
<evidence type="ECO:0000256" key="1">
    <source>
        <dbReference type="SAM" id="MobiDB-lite"/>
    </source>
</evidence>
<name>A0A8H7N4J4_BIOOC</name>
<reference evidence="2" key="1">
    <citation type="submission" date="2020-10" db="EMBL/GenBank/DDBJ databases">
        <title>High-Quality Genome Resource of Clonostachys rosea strain S41 by Oxford Nanopore Long-Read Sequencing.</title>
        <authorList>
            <person name="Wang H."/>
        </authorList>
    </citation>
    <scope>NUCLEOTIDE SEQUENCE</scope>
    <source>
        <strain evidence="2">S41</strain>
    </source>
</reference>
<dbReference type="AlphaFoldDB" id="A0A8H7N4J4"/>
<proteinExistence type="predicted"/>
<dbReference type="EMBL" id="JADCTT010000010">
    <property type="protein sequence ID" value="KAF9747326.1"/>
    <property type="molecule type" value="Genomic_DNA"/>
</dbReference>
<gene>
    <name evidence="2" type="ORF">IM811_002660</name>
</gene>
<comment type="caution">
    <text evidence="2">The sequence shown here is derived from an EMBL/GenBank/DDBJ whole genome shotgun (WGS) entry which is preliminary data.</text>
</comment>
<sequence>MIRRLTIQNATTRAAIPITPTAIPTPRLILAVVPSTSPEDAELPDSELEVVVDGEEVTSDEEEKDVDEEEKEVDDKDVTSDEEEDVVEEELVEELVVEVPRLNVEAVALFPLAILNPLPL</sequence>
<feature type="compositionally biased region" description="Acidic residues" evidence="1">
    <location>
        <begin position="39"/>
        <end position="72"/>
    </location>
</feature>
<evidence type="ECO:0000313" key="2">
    <source>
        <dbReference type="EMBL" id="KAF9747326.1"/>
    </source>
</evidence>
<protein>
    <submittedName>
        <fullName evidence="2">Uncharacterized protein</fullName>
    </submittedName>
</protein>